<dbReference type="Proteomes" id="UP000299102">
    <property type="component" value="Unassembled WGS sequence"/>
</dbReference>
<reference evidence="2 3" key="1">
    <citation type="journal article" date="2019" name="Commun. Biol.">
        <title>The bagworm genome reveals a unique fibroin gene that provides high tensile strength.</title>
        <authorList>
            <person name="Kono N."/>
            <person name="Nakamura H."/>
            <person name="Ohtoshi R."/>
            <person name="Tomita M."/>
            <person name="Numata K."/>
            <person name="Arakawa K."/>
        </authorList>
    </citation>
    <scope>NUCLEOTIDE SEQUENCE [LARGE SCALE GENOMIC DNA]</scope>
</reference>
<evidence type="ECO:0000256" key="1">
    <source>
        <dbReference type="SAM" id="MobiDB-lite"/>
    </source>
</evidence>
<dbReference type="AlphaFoldDB" id="A0A4C1TLI7"/>
<evidence type="ECO:0000313" key="2">
    <source>
        <dbReference type="EMBL" id="GBP14470.1"/>
    </source>
</evidence>
<dbReference type="EMBL" id="BGZK01000064">
    <property type="protein sequence ID" value="GBP14470.1"/>
    <property type="molecule type" value="Genomic_DNA"/>
</dbReference>
<evidence type="ECO:0000313" key="3">
    <source>
        <dbReference type="Proteomes" id="UP000299102"/>
    </source>
</evidence>
<feature type="region of interest" description="Disordered" evidence="1">
    <location>
        <begin position="38"/>
        <end position="64"/>
    </location>
</feature>
<gene>
    <name evidence="2" type="ORF">EVAR_7752_1</name>
</gene>
<accession>A0A4C1TLI7</accession>
<feature type="compositionally biased region" description="Pro residues" evidence="1">
    <location>
        <begin position="52"/>
        <end position="61"/>
    </location>
</feature>
<organism evidence="2 3">
    <name type="scientific">Eumeta variegata</name>
    <name type="common">Bagworm moth</name>
    <name type="synonym">Eumeta japonica</name>
    <dbReference type="NCBI Taxonomy" id="151549"/>
    <lineage>
        <taxon>Eukaryota</taxon>
        <taxon>Metazoa</taxon>
        <taxon>Ecdysozoa</taxon>
        <taxon>Arthropoda</taxon>
        <taxon>Hexapoda</taxon>
        <taxon>Insecta</taxon>
        <taxon>Pterygota</taxon>
        <taxon>Neoptera</taxon>
        <taxon>Endopterygota</taxon>
        <taxon>Lepidoptera</taxon>
        <taxon>Glossata</taxon>
        <taxon>Ditrysia</taxon>
        <taxon>Tineoidea</taxon>
        <taxon>Psychidae</taxon>
        <taxon>Oiketicinae</taxon>
        <taxon>Eumeta</taxon>
    </lineage>
</organism>
<comment type="caution">
    <text evidence="2">The sequence shown here is derived from an EMBL/GenBank/DDBJ whole genome shotgun (WGS) entry which is preliminary data.</text>
</comment>
<keyword evidence="3" id="KW-1185">Reference proteome</keyword>
<protein>
    <submittedName>
        <fullName evidence="2">Uncharacterized protein</fullName>
    </submittedName>
</protein>
<sequence length="118" mass="13310">MKDASERFFAATENHLNSLLSSTVAYEDPPPHHLVHRTQMKITSPRRGQPTRTPPAPPGVPHPCRRPLVTFYAEVSTHKTHIGRPHKRQHLHADQATSNKYVKTFGLTARLYHTSGGF</sequence>
<name>A0A4C1TLI7_EUMVA</name>
<proteinExistence type="predicted"/>